<protein>
    <submittedName>
        <fullName evidence="2">Uncharacterized protein</fullName>
    </submittedName>
</protein>
<organism evidence="2 3">
    <name type="scientific">Massariosphaeria phaeospora</name>
    <dbReference type="NCBI Taxonomy" id="100035"/>
    <lineage>
        <taxon>Eukaryota</taxon>
        <taxon>Fungi</taxon>
        <taxon>Dikarya</taxon>
        <taxon>Ascomycota</taxon>
        <taxon>Pezizomycotina</taxon>
        <taxon>Dothideomycetes</taxon>
        <taxon>Pleosporomycetidae</taxon>
        <taxon>Pleosporales</taxon>
        <taxon>Pleosporales incertae sedis</taxon>
        <taxon>Massariosphaeria</taxon>
    </lineage>
</organism>
<gene>
    <name evidence="2" type="ORF">BDV95DRAFT_612791</name>
</gene>
<reference evidence="2 3" key="1">
    <citation type="submission" date="2020-01" db="EMBL/GenBank/DDBJ databases">
        <authorList>
            <consortium name="DOE Joint Genome Institute"/>
            <person name="Haridas S."/>
            <person name="Albert R."/>
            <person name="Binder M."/>
            <person name="Bloem J."/>
            <person name="Labutti K."/>
            <person name="Salamov A."/>
            <person name="Andreopoulos B."/>
            <person name="Baker S.E."/>
            <person name="Barry K."/>
            <person name="Bills G."/>
            <person name="Bluhm B.H."/>
            <person name="Cannon C."/>
            <person name="Castanera R."/>
            <person name="Culley D.E."/>
            <person name="Daum C."/>
            <person name="Ezra D."/>
            <person name="Gonzalez J.B."/>
            <person name="Henrissat B."/>
            <person name="Kuo A."/>
            <person name="Liang C."/>
            <person name="Lipzen A."/>
            <person name="Lutzoni F."/>
            <person name="Magnuson J."/>
            <person name="Mondo S."/>
            <person name="Nolan M."/>
            <person name="Ohm R."/>
            <person name="Pangilinan J."/>
            <person name="Park H.-J.H."/>
            <person name="Ramirez L."/>
            <person name="Alfaro M."/>
            <person name="Sun H."/>
            <person name="Tritt A."/>
            <person name="Yoshinaga Y."/>
            <person name="Zwiers L.-H.L."/>
            <person name="Turgeon B.G."/>
            <person name="Goodwin S.B."/>
            <person name="Spatafora J.W."/>
            <person name="Crous P.W."/>
            <person name="Grigoriev I.V."/>
        </authorList>
    </citation>
    <scope>NUCLEOTIDE SEQUENCE [LARGE SCALE GENOMIC DNA]</scope>
    <source>
        <strain evidence="2 3">CBS 611.86</strain>
    </source>
</reference>
<comment type="caution">
    <text evidence="2">The sequence shown here is derived from an EMBL/GenBank/DDBJ whole genome shotgun (WGS) entry which is preliminary data.</text>
</comment>
<dbReference type="Proteomes" id="UP000481861">
    <property type="component" value="Unassembled WGS sequence"/>
</dbReference>
<name>A0A7C8M0M2_9PLEO</name>
<sequence length="244" mass="27231">MSSTVEQVNTVYLEKWSETVYSNFALLRFIVDALYPNAETVNEATATKATYVDYKKSKVSLHRAAHKTIGAEVLLIDSGVGKAVQLKEAEVYEDWEHMGSGRNKPCPLENRDAALRVCLAQLWATASSALTYYRAVENGHGIFERMVQFSAWHQAFKLVDRPDAAGNIKIRYFVFGQGTAASQEDNYYDFAVFASAAHDATNRVVVAEMVEVFGAACEHWGAPRPGRWQPAEDNKSGKWPSPVW</sequence>
<evidence type="ECO:0000313" key="2">
    <source>
        <dbReference type="EMBL" id="KAF2865196.1"/>
    </source>
</evidence>
<evidence type="ECO:0000256" key="1">
    <source>
        <dbReference type="SAM" id="MobiDB-lite"/>
    </source>
</evidence>
<proteinExistence type="predicted"/>
<feature type="region of interest" description="Disordered" evidence="1">
    <location>
        <begin position="224"/>
        <end position="244"/>
    </location>
</feature>
<dbReference type="EMBL" id="JAADJZ010000035">
    <property type="protein sequence ID" value="KAF2865196.1"/>
    <property type="molecule type" value="Genomic_DNA"/>
</dbReference>
<evidence type="ECO:0000313" key="3">
    <source>
        <dbReference type="Proteomes" id="UP000481861"/>
    </source>
</evidence>
<keyword evidence="3" id="KW-1185">Reference proteome</keyword>
<accession>A0A7C8M0M2</accession>
<dbReference type="AlphaFoldDB" id="A0A7C8M0M2"/>